<feature type="region of interest" description="Disordered" evidence="1">
    <location>
        <begin position="742"/>
        <end position="791"/>
    </location>
</feature>
<proteinExistence type="predicted"/>
<dbReference type="Gene3D" id="2.40.50.140">
    <property type="entry name" value="Nucleic acid-binding proteins"/>
    <property type="match status" value="3"/>
</dbReference>
<feature type="domain" description="S1 motif" evidence="2">
    <location>
        <begin position="387"/>
        <end position="462"/>
    </location>
</feature>
<dbReference type="Proteomes" id="UP000789595">
    <property type="component" value="Unassembled WGS sequence"/>
</dbReference>
<protein>
    <recommendedName>
        <fullName evidence="2">S1 motif domain-containing protein</fullName>
    </recommendedName>
</protein>
<feature type="compositionally biased region" description="Basic residues" evidence="1">
    <location>
        <begin position="1"/>
        <end position="12"/>
    </location>
</feature>
<feature type="compositionally biased region" description="Low complexity" evidence="1">
    <location>
        <begin position="108"/>
        <end position="120"/>
    </location>
</feature>
<evidence type="ECO:0000313" key="4">
    <source>
        <dbReference type="Proteomes" id="UP000789595"/>
    </source>
</evidence>
<feature type="compositionally biased region" description="Pro residues" evidence="1">
    <location>
        <begin position="744"/>
        <end position="781"/>
    </location>
</feature>
<dbReference type="EMBL" id="CAKKNE010000005">
    <property type="protein sequence ID" value="CAH0377787.1"/>
    <property type="molecule type" value="Genomic_DNA"/>
</dbReference>
<dbReference type="InterPro" id="IPR012340">
    <property type="entry name" value="NA-bd_OB-fold"/>
</dbReference>
<feature type="compositionally biased region" description="Basic and acidic residues" evidence="1">
    <location>
        <begin position="62"/>
        <end position="79"/>
    </location>
</feature>
<dbReference type="AlphaFoldDB" id="A0A8J2WRH2"/>
<dbReference type="PANTHER" id="PTHR15838">
    <property type="entry name" value="NUCLEOLAR PROTEIN OF 40 KDA"/>
    <property type="match status" value="1"/>
</dbReference>
<feature type="compositionally biased region" description="Acidic residues" evidence="1">
    <location>
        <begin position="17"/>
        <end position="30"/>
    </location>
</feature>
<feature type="region of interest" description="Disordered" evidence="1">
    <location>
        <begin position="1"/>
        <end position="350"/>
    </location>
</feature>
<dbReference type="GO" id="GO:0043489">
    <property type="term" value="P:RNA stabilization"/>
    <property type="evidence" value="ECO:0007669"/>
    <property type="project" value="TreeGrafter"/>
</dbReference>
<dbReference type="OrthoDB" id="47866at2759"/>
<accession>A0A8J2WRH2</accession>
<feature type="domain" description="S1 motif" evidence="2">
    <location>
        <begin position="493"/>
        <end position="565"/>
    </location>
</feature>
<keyword evidence="4" id="KW-1185">Reference proteome</keyword>
<evidence type="ECO:0000313" key="3">
    <source>
        <dbReference type="EMBL" id="CAH0377787.1"/>
    </source>
</evidence>
<comment type="caution">
    <text evidence="3">The sequence shown here is derived from an EMBL/GenBank/DDBJ whole genome shotgun (WGS) entry which is preliminary data.</text>
</comment>
<sequence>MSAQKIPKKRTAAKKEDDDDPFFDDDSDDEPVGRVNKPRKKSNFSSDGPSPSKYDTALPPPPRDEHKPRWEQDERRDAPPPRPRASIFAEPPRPSALRGRSPPKREAPPAAGSPAPAPRGGNVGYVRTGPQTTVAEKPPPGKPALRAPWSWKESRSKPGEFYCVNETTNERRWDVNEAMKAKPPSPPRSRPYHPPDEAPRSRPYNPDERRRDEAPRSRPYHPPDDRRDDRRRDDDRRDDRRRDERDRPPPRRDDYYDRRDRDRDDRRRDDRDDRDDRRSRYDHERRDEPPPRRSRSRSRDRQKKKKKKKRRDRSSSEEAPPKRKSRFSAAPPAGYAPPPPSNEAAQAAQMPDVGKALEMARQLALQKANAGNALSLQGMLGANPEPGKVYRAVVERCQTFGAFCKTEPEGFTGMIHTSEFGIREFRRYEGPQDVEAVVPPGSRVYVLCKEIKDGNKVALSLDGVNQENGTYDITKTKRYQNDNARDKPPPAVGSIHRGAVKRIESYGAFVTLEGFSDGMVHVSQLSRSQRFYDARDIEQAFPLGGPIFVQVVQVKEGNRVELSAQDVDQATGQALPPRHQHQGPRGTLPDVGAVLRGQVKRLEGYGVFVALPPPHNMDGLVHVSRIHPDGARLNDAGDVAQFAPVGAEVYVFVQGYKDGGKLELSMARVDQATGQLKPEMPRPPPMPSHGMIDPYAPSHGMVDPYAQMAQFACGVDSSRCLRLLSVASALSIEHRYASAYAQPPGMPPPPGSVPPPPPGSVPPPPGSVPPPPPPGPPPPANVLPEPEIPGM</sequence>
<organism evidence="3 4">
    <name type="scientific">Pelagomonas calceolata</name>
    <dbReference type="NCBI Taxonomy" id="35677"/>
    <lineage>
        <taxon>Eukaryota</taxon>
        <taxon>Sar</taxon>
        <taxon>Stramenopiles</taxon>
        <taxon>Ochrophyta</taxon>
        <taxon>Pelagophyceae</taxon>
        <taxon>Pelagomonadales</taxon>
        <taxon>Pelagomonadaceae</taxon>
        <taxon>Pelagomonas</taxon>
    </lineage>
</organism>
<dbReference type="PANTHER" id="PTHR15838:SF1">
    <property type="entry name" value="ZINC FINGER CCHC DOMAIN-CONTAINING PROTEIN 17"/>
    <property type="match status" value="1"/>
</dbReference>
<reference evidence="3" key="1">
    <citation type="submission" date="2021-11" db="EMBL/GenBank/DDBJ databases">
        <authorList>
            <consortium name="Genoscope - CEA"/>
            <person name="William W."/>
        </authorList>
    </citation>
    <scope>NUCLEOTIDE SEQUENCE</scope>
</reference>
<evidence type="ECO:0000256" key="1">
    <source>
        <dbReference type="SAM" id="MobiDB-lite"/>
    </source>
</evidence>
<name>A0A8J2WRH2_9STRA</name>
<feature type="compositionally biased region" description="Basic and acidic residues" evidence="1">
    <location>
        <begin position="168"/>
        <end position="180"/>
    </location>
</feature>
<dbReference type="GO" id="GO:0003723">
    <property type="term" value="F:RNA binding"/>
    <property type="evidence" value="ECO:0007669"/>
    <property type="project" value="TreeGrafter"/>
</dbReference>
<dbReference type="SUPFAM" id="SSF50249">
    <property type="entry name" value="Nucleic acid-binding proteins"/>
    <property type="match status" value="3"/>
</dbReference>
<feature type="compositionally biased region" description="Basic residues" evidence="1">
    <location>
        <begin position="292"/>
        <end position="312"/>
    </location>
</feature>
<dbReference type="InterPro" id="IPR003029">
    <property type="entry name" value="S1_domain"/>
</dbReference>
<dbReference type="PROSITE" id="PS50126">
    <property type="entry name" value="S1"/>
    <property type="match status" value="3"/>
</dbReference>
<dbReference type="Pfam" id="PF00575">
    <property type="entry name" value="S1"/>
    <property type="match status" value="2"/>
</dbReference>
<dbReference type="SMART" id="SM00316">
    <property type="entry name" value="S1"/>
    <property type="match status" value="3"/>
</dbReference>
<gene>
    <name evidence="3" type="ORF">PECAL_5P23060</name>
</gene>
<evidence type="ECO:0000259" key="2">
    <source>
        <dbReference type="PROSITE" id="PS50126"/>
    </source>
</evidence>
<feature type="compositionally biased region" description="Basic and acidic residues" evidence="1">
    <location>
        <begin position="193"/>
        <end position="291"/>
    </location>
</feature>
<feature type="domain" description="S1 motif" evidence="2">
    <location>
        <begin position="592"/>
        <end position="667"/>
    </location>
</feature>